<evidence type="ECO:0000259" key="2">
    <source>
        <dbReference type="Pfam" id="PF12697"/>
    </source>
</evidence>
<evidence type="ECO:0000313" key="3">
    <source>
        <dbReference type="EMBL" id="MDO3695571.1"/>
    </source>
</evidence>
<evidence type="ECO:0000313" key="4">
    <source>
        <dbReference type="Proteomes" id="UP001168642"/>
    </source>
</evidence>
<dbReference type="SUPFAM" id="SSF53474">
    <property type="entry name" value="alpha/beta-Hydrolases"/>
    <property type="match status" value="1"/>
</dbReference>
<keyword evidence="3" id="KW-0378">Hydrolase</keyword>
<dbReference type="InterPro" id="IPR050266">
    <property type="entry name" value="AB_hydrolase_sf"/>
</dbReference>
<dbReference type="Gene3D" id="3.40.50.1820">
    <property type="entry name" value="alpha/beta hydrolase"/>
    <property type="match status" value="1"/>
</dbReference>
<evidence type="ECO:0000256" key="1">
    <source>
        <dbReference type="SAM" id="MobiDB-lite"/>
    </source>
</evidence>
<name>A0ABT8VUC0_9FLAO</name>
<dbReference type="InterPro" id="IPR000073">
    <property type="entry name" value="AB_hydrolase_1"/>
</dbReference>
<sequence length="317" mass="36007">MRFKYLKLAVLMFFLPLTTYALKLPDLPKGWSDGYVYSNGVRIHFYHAVPAPEKPVMVMVHGVTDNGVCWTDVSLKLQDSYNIYMLDTRGHGLSDPFTPSDDEDTLINDVVDFVKVMNFVKPILVGHSMGAATVMRVGAEYPDLAKTIIMLDPGLPRKTSAERPQRRNTPPKRNEQKKSKPDPLSFRMMGSPESLVKQNNYSFEDLVTKGSRENPKWSKRDVLYWALSKKQYHGPYTNAAWTAMSGSMRTEGALAKIPVKSLILKADTSAEKRKINQESIAGMKRVKLVHVDDARHNLHHDELKRTVKEIKEFLNTI</sequence>
<dbReference type="PANTHER" id="PTHR43798:SF33">
    <property type="entry name" value="HYDROLASE, PUTATIVE (AFU_ORTHOLOGUE AFUA_2G14860)-RELATED"/>
    <property type="match status" value="1"/>
</dbReference>
<dbReference type="RefSeq" id="WP_302884844.1">
    <property type="nucleotide sequence ID" value="NZ_JAUMIT010000006.1"/>
</dbReference>
<feature type="compositionally biased region" description="Basic and acidic residues" evidence="1">
    <location>
        <begin position="172"/>
        <end position="181"/>
    </location>
</feature>
<accession>A0ABT8VUC0</accession>
<dbReference type="PANTHER" id="PTHR43798">
    <property type="entry name" value="MONOACYLGLYCEROL LIPASE"/>
    <property type="match status" value="1"/>
</dbReference>
<dbReference type="PRINTS" id="PR00111">
    <property type="entry name" value="ABHYDROLASE"/>
</dbReference>
<gene>
    <name evidence="3" type="ORF">QVZ41_12040</name>
</gene>
<dbReference type="InterPro" id="IPR029058">
    <property type="entry name" value="AB_hydrolase_fold"/>
</dbReference>
<dbReference type="EMBL" id="JAUMIT010000006">
    <property type="protein sequence ID" value="MDO3695571.1"/>
    <property type="molecule type" value="Genomic_DNA"/>
</dbReference>
<dbReference type="GO" id="GO:0016787">
    <property type="term" value="F:hydrolase activity"/>
    <property type="evidence" value="ECO:0007669"/>
    <property type="project" value="UniProtKB-KW"/>
</dbReference>
<keyword evidence="4" id="KW-1185">Reference proteome</keyword>
<feature type="region of interest" description="Disordered" evidence="1">
    <location>
        <begin position="155"/>
        <end position="191"/>
    </location>
</feature>
<comment type="caution">
    <text evidence="3">The sequence shown here is derived from an EMBL/GenBank/DDBJ whole genome shotgun (WGS) entry which is preliminary data.</text>
</comment>
<proteinExistence type="predicted"/>
<organism evidence="3 4">
    <name type="scientific">Wenyingzhuangia gilva</name>
    <dbReference type="NCBI Taxonomy" id="3057677"/>
    <lineage>
        <taxon>Bacteria</taxon>
        <taxon>Pseudomonadati</taxon>
        <taxon>Bacteroidota</taxon>
        <taxon>Flavobacteriia</taxon>
        <taxon>Flavobacteriales</taxon>
        <taxon>Flavobacteriaceae</taxon>
        <taxon>Wenyingzhuangia</taxon>
    </lineage>
</organism>
<reference evidence="3" key="1">
    <citation type="submission" date="2023-07" db="EMBL/GenBank/DDBJ databases">
        <title>Wenyingzhuangia sp. chi5 genome sequencing and assembly.</title>
        <authorList>
            <person name="Park S."/>
        </authorList>
    </citation>
    <scope>NUCLEOTIDE SEQUENCE</scope>
    <source>
        <strain evidence="3">Chi5</strain>
    </source>
</reference>
<dbReference type="Proteomes" id="UP001168642">
    <property type="component" value="Unassembled WGS sequence"/>
</dbReference>
<feature type="domain" description="AB hydrolase-1" evidence="2">
    <location>
        <begin position="58"/>
        <end position="302"/>
    </location>
</feature>
<protein>
    <submittedName>
        <fullName evidence="3">Alpha/beta hydrolase</fullName>
    </submittedName>
</protein>
<dbReference type="Pfam" id="PF12697">
    <property type="entry name" value="Abhydrolase_6"/>
    <property type="match status" value="1"/>
</dbReference>